<evidence type="ECO:0000259" key="9">
    <source>
        <dbReference type="PROSITE" id="PS51212"/>
    </source>
</evidence>
<protein>
    <recommendedName>
        <fullName evidence="9">WSC domain-containing protein</fullName>
    </recommendedName>
</protein>
<evidence type="ECO:0000256" key="3">
    <source>
        <dbReference type="ARBA" id="ARBA00022729"/>
    </source>
</evidence>
<dbReference type="InParanoid" id="T1EUE0"/>
<dbReference type="InterPro" id="IPR002889">
    <property type="entry name" value="WSC_carb-bd"/>
</dbReference>
<dbReference type="CDD" id="cd00055">
    <property type="entry name" value="EGF_Lam"/>
    <property type="match status" value="1"/>
</dbReference>
<gene>
    <name evidence="11" type="primary">20200190</name>
    <name evidence="10" type="ORF">HELRODRAFT_163711</name>
</gene>
<keyword evidence="5 8" id="KW-0472">Membrane</keyword>
<evidence type="ECO:0000313" key="11">
    <source>
        <dbReference type="EnsemblMetazoa" id="HelroP163711"/>
    </source>
</evidence>
<feature type="compositionally biased region" description="Low complexity" evidence="7">
    <location>
        <begin position="356"/>
        <end position="367"/>
    </location>
</feature>
<dbReference type="InterPro" id="IPR051836">
    <property type="entry name" value="Kremen_rcpt"/>
</dbReference>
<reference evidence="10 12" key="2">
    <citation type="journal article" date="2013" name="Nature">
        <title>Insights into bilaterian evolution from three spiralian genomes.</title>
        <authorList>
            <person name="Simakov O."/>
            <person name="Marletaz F."/>
            <person name="Cho S.J."/>
            <person name="Edsinger-Gonzales E."/>
            <person name="Havlak P."/>
            <person name="Hellsten U."/>
            <person name="Kuo D.H."/>
            <person name="Larsson T."/>
            <person name="Lv J."/>
            <person name="Arendt D."/>
            <person name="Savage R."/>
            <person name="Osoegawa K."/>
            <person name="de Jong P."/>
            <person name="Grimwood J."/>
            <person name="Chapman J.A."/>
            <person name="Shapiro H."/>
            <person name="Aerts A."/>
            <person name="Otillar R.P."/>
            <person name="Terry A.Y."/>
            <person name="Boore J.L."/>
            <person name="Grigoriev I.V."/>
            <person name="Lindberg D.R."/>
            <person name="Seaver E.C."/>
            <person name="Weisblat D.A."/>
            <person name="Putnam N.H."/>
            <person name="Rokhsar D.S."/>
        </authorList>
    </citation>
    <scope>NUCLEOTIDE SEQUENCE</scope>
</reference>
<dbReference type="EnsemblMetazoa" id="HelroT163711">
    <property type="protein sequence ID" value="HelroP163711"/>
    <property type="gene ID" value="HelroG163711"/>
</dbReference>
<feature type="region of interest" description="Disordered" evidence="7">
    <location>
        <begin position="352"/>
        <end position="415"/>
    </location>
</feature>
<keyword evidence="12" id="KW-1185">Reference proteome</keyword>
<dbReference type="CTD" id="20200190"/>
<evidence type="ECO:0000313" key="10">
    <source>
        <dbReference type="EMBL" id="ESN96622.1"/>
    </source>
</evidence>
<keyword evidence="4 8" id="KW-1133">Transmembrane helix</keyword>
<dbReference type="AlphaFoldDB" id="T1EUE0"/>
<dbReference type="KEGG" id="hro:HELRODRAFT_163711"/>
<keyword evidence="3" id="KW-0732">Signal</keyword>
<dbReference type="GeneID" id="20200190"/>
<dbReference type="OrthoDB" id="5985073at2759"/>
<dbReference type="EMBL" id="AMQM01001438">
    <property type="status" value="NOT_ANNOTATED_CDS"/>
    <property type="molecule type" value="Genomic_DNA"/>
</dbReference>
<sequence>MFGANVPSRLTFDPNFTTLNEFQLGGSFLRGFQISSNNNYIDESIFYDQIKNFLNNESNYKNNDDTEATTTATSTTTNNTNNNNDNDSTIQANLIQHSRIVQNVLNQRNLTASNSKMLKTRQPRINELSINFDQRPKTLKEHEQKLNRKKLNQLLLNMIRSGKKLKTGEEILDEFKKARQNNNNNNNINNNNNVVVGKYDFVVDVGVEKGGGMFHYEWDLTHQLRARNQNKFKNEKSKKNLINDNKNNYMRNINDKYGNNNNNNNKFISIKMRTMVDNAAVLANESPTTYNNIHNNSNNSHYITAQNATNHKNNDAYDNVNNDTAINAIHDNYINLDYTDFDINFDQLNNDNQSMQQQQQQQPQQQQFISNKKLRQRRNTNDVEPKDEKEEEEEEEEDEESGEFNPNSTVAKRPKNSDLEKFSSYVYIPTTYVGCYSYSISDGQSEELLDEEEMSIDACIYFCRDRKKTFAALMNQGDCRCYSYVLHKDKTNEENCDMECNGNKHQICGGPSYLSVFSTCNLYFYGYSCIQTCFCGDGQCDFYTGLCPSEKCKQNFKGLYCDRQAKLNVGLAMASWLLFGIMCLMGIVIVGFGFWTLFHMGILEAEI</sequence>
<accession>T1EUE0</accession>
<dbReference type="EMBL" id="KB097495">
    <property type="protein sequence ID" value="ESN96622.1"/>
    <property type="molecule type" value="Genomic_DNA"/>
</dbReference>
<dbReference type="GO" id="GO:0016020">
    <property type="term" value="C:membrane"/>
    <property type="evidence" value="ECO:0007669"/>
    <property type="project" value="UniProtKB-SubCell"/>
</dbReference>
<feature type="domain" description="WSC" evidence="9">
    <location>
        <begin position="429"/>
        <end position="520"/>
    </location>
</feature>
<comment type="subcellular location">
    <subcellularLocation>
        <location evidence="1">Membrane</location>
        <topology evidence="1">Single-pass membrane protein</topology>
    </subcellularLocation>
</comment>
<evidence type="ECO:0000256" key="4">
    <source>
        <dbReference type="ARBA" id="ARBA00022989"/>
    </source>
</evidence>
<keyword evidence="2 8" id="KW-0812">Transmembrane</keyword>
<feature type="compositionally biased region" description="Low complexity" evidence="7">
    <location>
        <begin position="68"/>
        <end position="85"/>
    </location>
</feature>
<dbReference type="PROSITE" id="PS51212">
    <property type="entry name" value="WSC"/>
    <property type="match status" value="1"/>
</dbReference>
<dbReference type="STRING" id="6412.T1EUE0"/>
<evidence type="ECO:0000256" key="5">
    <source>
        <dbReference type="ARBA" id="ARBA00023136"/>
    </source>
</evidence>
<feature type="region of interest" description="Disordered" evidence="7">
    <location>
        <begin position="58"/>
        <end position="85"/>
    </location>
</feature>
<dbReference type="Pfam" id="PF01822">
    <property type="entry name" value="WSC"/>
    <property type="match status" value="1"/>
</dbReference>
<evidence type="ECO:0000256" key="8">
    <source>
        <dbReference type="SAM" id="Phobius"/>
    </source>
</evidence>
<evidence type="ECO:0000313" key="12">
    <source>
        <dbReference type="Proteomes" id="UP000015101"/>
    </source>
</evidence>
<evidence type="ECO:0000256" key="2">
    <source>
        <dbReference type="ARBA" id="ARBA00022692"/>
    </source>
</evidence>
<feature type="compositionally biased region" description="Acidic residues" evidence="7">
    <location>
        <begin position="389"/>
        <end position="402"/>
    </location>
</feature>
<name>T1EUE0_HELRO</name>
<evidence type="ECO:0000256" key="7">
    <source>
        <dbReference type="SAM" id="MobiDB-lite"/>
    </source>
</evidence>
<reference evidence="12" key="1">
    <citation type="submission" date="2012-12" db="EMBL/GenBank/DDBJ databases">
        <authorList>
            <person name="Hellsten U."/>
            <person name="Grimwood J."/>
            <person name="Chapman J.A."/>
            <person name="Shapiro H."/>
            <person name="Aerts A."/>
            <person name="Otillar R.P."/>
            <person name="Terry A.Y."/>
            <person name="Boore J.L."/>
            <person name="Simakov O."/>
            <person name="Marletaz F."/>
            <person name="Cho S.-J."/>
            <person name="Edsinger-Gonzales E."/>
            <person name="Havlak P."/>
            <person name="Kuo D.-H."/>
            <person name="Larsson T."/>
            <person name="Lv J."/>
            <person name="Arendt D."/>
            <person name="Savage R."/>
            <person name="Osoegawa K."/>
            <person name="de Jong P."/>
            <person name="Lindberg D.R."/>
            <person name="Seaver E.C."/>
            <person name="Weisblat D.A."/>
            <person name="Putnam N.H."/>
            <person name="Grigoriev I.V."/>
            <person name="Rokhsar D.S."/>
        </authorList>
    </citation>
    <scope>NUCLEOTIDE SEQUENCE</scope>
</reference>
<feature type="compositionally biased region" description="Basic and acidic residues" evidence="7">
    <location>
        <begin position="379"/>
        <end position="388"/>
    </location>
</feature>
<keyword evidence="6" id="KW-0325">Glycoprotein</keyword>
<dbReference type="PANTHER" id="PTHR24269:SF16">
    <property type="entry name" value="PROTEIN SLG1"/>
    <property type="match status" value="1"/>
</dbReference>
<proteinExistence type="predicted"/>
<feature type="transmembrane region" description="Helical" evidence="8">
    <location>
        <begin position="576"/>
        <end position="598"/>
    </location>
</feature>
<dbReference type="HOGENOM" id="CLU_450012_0_0_1"/>
<dbReference type="RefSeq" id="XP_009025757.1">
    <property type="nucleotide sequence ID" value="XM_009027509.1"/>
</dbReference>
<dbReference type="InterPro" id="IPR002049">
    <property type="entry name" value="LE_dom"/>
</dbReference>
<dbReference type="PANTHER" id="PTHR24269">
    <property type="entry name" value="KREMEN PROTEIN"/>
    <property type="match status" value="1"/>
</dbReference>
<evidence type="ECO:0000256" key="6">
    <source>
        <dbReference type="ARBA" id="ARBA00023180"/>
    </source>
</evidence>
<reference evidence="11" key="3">
    <citation type="submission" date="2015-06" db="UniProtKB">
        <authorList>
            <consortium name="EnsemblMetazoa"/>
        </authorList>
    </citation>
    <scope>IDENTIFICATION</scope>
</reference>
<dbReference type="Proteomes" id="UP000015101">
    <property type="component" value="Unassembled WGS sequence"/>
</dbReference>
<dbReference type="SMART" id="SM00321">
    <property type="entry name" value="WSC"/>
    <property type="match status" value="1"/>
</dbReference>
<organism evidence="11 12">
    <name type="scientific">Helobdella robusta</name>
    <name type="common">Californian leech</name>
    <dbReference type="NCBI Taxonomy" id="6412"/>
    <lineage>
        <taxon>Eukaryota</taxon>
        <taxon>Metazoa</taxon>
        <taxon>Spiralia</taxon>
        <taxon>Lophotrochozoa</taxon>
        <taxon>Annelida</taxon>
        <taxon>Clitellata</taxon>
        <taxon>Hirudinea</taxon>
        <taxon>Rhynchobdellida</taxon>
        <taxon>Glossiphoniidae</taxon>
        <taxon>Helobdella</taxon>
    </lineage>
</organism>
<evidence type="ECO:0000256" key="1">
    <source>
        <dbReference type="ARBA" id="ARBA00004167"/>
    </source>
</evidence>